<dbReference type="KEGG" id="dea:FPZ08_17680"/>
<keyword evidence="1" id="KW-0805">Transcription regulation</keyword>
<evidence type="ECO:0000259" key="5">
    <source>
        <dbReference type="PROSITE" id="PS50977"/>
    </source>
</evidence>
<dbReference type="OrthoDB" id="329481at2"/>
<dbReference type="Pfam" id="PF00440">
    <property type="entry name" value="TetR_N"/>
    <property type="match status" value="1"/>
</dbReference>
<proteinExistence type="predicted"/>
<dbReference type="GO" id="GO:0045892">
    <property type="term" value="P:negative regulation of DNA-templated transcription"/>
    <property type="evidence" value="ECO:0007669"/>
    <property type="project" value="InterPro"/>
</dbReference>
<dbReference type="PROSITE" id="PS50977">
    <property type="entry name" value="HTH_TETR_2"/>
    <property type="match status" value="1"/>
</dbReference>
<evidence type="ECO:0000256" key="2">
    <source>
        <dbReference type="ARBA" id="ARBA00023125"/>
    </source>
</evidence>
<dbReference type="Gene3D" id="1.10.357.10">
    <property type="entry name" value="Tetracycline Repressor, domain 2"/>
    <property type="match status" value="1"/>
</dbReference>
<evidence type="ECO:0000256" key="4">
    <source>
        <dbReference type="PROSITE-ProRule" id="PRU00335"/>
    </source>
</evidence>
<reference evidence="6 7" key="1">
    <citation type="submission" date="2019-07" db="EMBL/GenBank/DDBJ databases">
        <title>Full genome sequence of Devosia sp. Gsoil 520.</title>
        <authorList>
            <person name="Im W.-T."/>
        </authorList>
    </citation>
    <scope>NUCLEOTIDE SEQUENCE [LARGE SCALE GENOMIC DNA]</scope>
    <source>
        <strain evidence="6 7">Gsoil 520</strain>
    </source>
</reference>
<feature type="DNA-binding region" description="H-T-H motif" evidence="4">
    <location>
        <begin position="55"/>
        <end position="74"/>
    </location>
</feature>
<dbReference type="RefSeq" id="WP_146291432.1">
    <property type="nucleotide sequence ID" value="NZ_CP042304.1"/>
</dbReference>
<keyword evidence="3" id="KW-0804">Transcription</keyword>
<dbReference type="PANTHER" id="PTHR30055">
    <property type="entry name" value="HTH-TYPE TRANSCRIPTIONAL REGULATOR RUTR"/>
    <property type="match status" value="1"/>
</dbReference>
<dbReference type="SUPFAM" id="SSF48498">
    <property type="entry name" value="Tetracyclin repressor-like, C-terminal domain"/>
    <property type="match status" value="1"/>
</dbReference>
<evidence type="ECO:0000313" key="6">
    <source>
        <dbReference type="EMBL" id="QDZ12421.1"/>
    </source>
</evidence>
<evidence type="ECO:0000256" key="1">
    <source>
        <dbReference type="ARBA" id="ARBA00023015"/>
    </source>
</evidence>
<evidence type="ECO:0000313" key="7">
    <source>
        <dbReference type="Proteomes" id="UP000315364"/>
    </source>
</evidence>
<feature type="domain" description="HTH tetR-type" evidence="5">
    <location>
        <begin position="32"/>
        <end position="92"/>
    </location>
</feature>
<dbReference type="InterPro" id="IPR001647">
    <property type="entry name" value="HTH_TetR"/>
</dbReference>
<dbReference type="InterPro" id="IPR009057">
    <property type="entry name" value="Homeodomain-like_sf"/>
</dbReference>
<dbReference type="InterPro" id="IPR036271">
    <property type="entry name" value="Tet_transcr_reg_TetR-rel_C_sf"/>
</dbReference>
<dbReference type="SUPFAM" id="SSF46689">
    <property type="entry name" value="Homeodomain-like"/>
    <property type="match status" value="1"/>
</dbReference>
<dbReference type="GO" id="GO:0003700">
    <property type="term" value="F:DNA-binding transcription factor activity"/>
    <property type="evidence" value="ECO:0007669"/>
    <property type="project" value="TreeGrafter"/>
</dbReference>
<keyword evidence="2 4" id="KW-0238">DNA-binding</keyword>
<name>A0A5B8LX57_9HYPH</name>
<dbReference type="EMBL" id="CP042304">
    <property type="protein sequence ID" value="QDZ12421.1"/>
    <property type="molecule type" value="Genomic_DNA"/>
</dbReference>
<dbReference type="InterPro" id="IPR004111">
    <property type="entry name" value="Repressor_TetR_C"/>
</dbReference>
<dbReference type="Proteomes" id="UP000315364">
    <property type="component" value="Chromosome"/>
</dbReference>
<sequence length="253" mass="27692">MAEDIAGRGDPIKTLQLMWGRVEAPKRGPKARGSVGDLVQAAVRIADAEGIDAVSTRRVAEAVGISPMSFYTHIPDKSVLLDLMLDAVSGGDYPMPVFDPAQWRANVTMVASEFRKYYIAHPWVLQVSTHRPVLGPNTMKSYEVFLSALDGLGLDEIEMDMSVTMIANYVFGAARDVARSRMVKEQTGMSDDEWWYAIAPFLETLDYAPYPVASRIGPVVGELYGLGDPDRAFDFGLERILDGLAVMIEGKGG</sequence>
<protein>
    <submittedName>
        <fullName evidence="6">TetR/AcrR family transcriptional regulator</fullName>
    </submittedName>
</protein>
<accession>A0A5B8LX57</accession>
<dbReference type="Pfam" id="PF02909">
    <property type="entry name" value="TetR_C_1"/>
    <property type="match status" value="1"/>
</dbReference>
<evidence type="ECO:0000256" key="3">
    <source>
        <dbReference type="ARBA" id="ARBA00023163"/>
    </source>
</evidence>
<dbReference type="Gene3D" id="1.10.10.60">
    <property type="entry name" value="Homeodomain-like"/>
    <property type="match status" value="1"/>
</dbReference>
<organism evidence="6 7">
    <name type="scientific">Devosia ginsengisoli</name>
    <dbReference type="NCBI Taxonomy" id="400770"/>
    <lineage>
        <taxon>Bacteria</taxon>
        <taxon>Pseudomonadati</taxon>
        <taxon>Pseudomonadota</taxon>
        <taxon>Alphaproteobacteria</taxon>
        <taxon>Hyphomicrobiales</taxon>
        <taxon>Devosiaceae</taxon>
        <taxon>Devosia</taxon>
    </lineage>
</organism>
<keyword evidence="7" id="KW-1185">Reference proteome</keyword>
<dbReference type="PANTHER" id="PTHR30055:SF151">
    <property type="entry name" value="TRANSCRIPTIONAL REGULATORY PROTEIN"/>
    <property type="match status" value="1"/>
</dbReference>
<dbReference type="InterPro" id="IPR050109">
    <property type="entry name" value="HTH-type_TetR-like_transc_reg"/>
</dbReference>
<dbReference type="AlphaFoldDB" id="A0A5B8LX57"/>
<gene>
    <name evidence="6" type="ORF">FPZ08_17680</name>
</gene>
<dbReference type="GO" id="GO:0000976">
    <property type="term" value="F:transcription cis-regulatory region binding"/>
    <property type="evidence" value="ECO:0007669"/>
    <property type="project" value="TreeGrafter"/>
</dbReference>